<organism evidence="1 2">
    <name type="scientific">Acinetobacter baumannii</name>
    <dbReference type="NCBI Taxonomy" id="470"/>
    <lineage>
        <taxon>Bacteria</taxon>
        <taxon>Pseudomonadati</taxon>
        <taxon>Pseudomonadota</taxon>
        <taxon>Gammaproteobacteria</taxon>
        <taxon>Moraxellales</taxon>
        <taxon>Moraxellaceae</taxon>
        <taxon>Acinetobacter</taxon>
        <taxon>Acinetobacter calcoaceticus/baumannii complex</taxon>
    </lineage>
</organism>
<dbReference type="AlphaFoldDB" id="A0A429MJA2"/>
<reference evidence="1 2" key="1">
    <citation type="submission" date="2018-10" db="EMBL/GenBank/DDBJ databases">
        <title>GWAS and RNA-Seq identify cryptic mechanisms of antimicrobial resistance in Acinetobacter baumannii.</title>
        <authorList>
            <person name="Sahl J.W."/>
        </authorList>
    </citation>
    <scope>NUCLEOTIDE SEQUENCE [LARGE SCALE GENOMIC DNA]</scope>
    <source>
        <strain evidence="1 2">TG28175</strain>
    </source>
</reference>
<protein>
    <submittedName>
        <fullName evidence="1">Sorbosone dehydrogenase family protein</fullName>
    </submittedName>
</protein>
<sequence length="77" mass="8583">MKTIYKTTLFFLMNLALFGCSRESVIDLDKQYGANPELPEAQNYLVPPMKVPRGVGWAENQKPVVAQGLKIEKIADG</sequence>
<feature type="non-terminal residue" evidence="1">
    <location>
        <position position="77"/>
    </location>
</feature>
<evidence type="ECO:0000313" key="2">
    <source>
        <dbReference type="Proteomes" id="UP000280073"/>
    </source>
</evidence>
<comment type="caution">
    <text evidence="1">The sequence shown here is derived from an EMBL/GenBank/DDBJ whole genome shotgun (WGS) entry which is preliminary data.</text>
</comment>
<dbReference type="EMBL" id="RFDI01001716">
    <property type="protein sequence ID" value="RSR38301.1"/>
    <property type="molecule type" value="Genomic_DNA"/>
</dbReference>
<dbReference type="PROSITE" id="PS51257">
    <property type="entry name" value="PROKAR_LIPOPROTEIN"/>
    <property type="match status" value="1"/>
</dbReference>
<dbReference type="Proteomes" id="UP000280073">
    <property type="component" value="Unassembled WGS sequence"/>
</dbReference>
<gene>
    <name evidence="1" type="ORF">EA686_23280</name>
</gene>
<evidence type="ECO:0000313" key="1">
    <source>
        <dbReference type="EMBL" id="RSR38301.1"/>
    </source>
</evidence>
<accession>A0A429MJA2</accession>
<proteinExistence type="predicted"/>
<name>A0A429MJA2_ACIBA</name>